<evidence type="ECO:0000313" key="9">
    <source>
        <dbReference type="Proteomes" id="UP000052237"/>
    </source>
</evidence>
<protein>
    <submittedName>
        <fullName evidence="8">Membrane protein</fullName>
    </submittedName>
</protein>
<sequence>MIYKKIAVLVGAVYSLQAAGYKIPEQSSDAVALGASNIASSFGPDVAYYNPANMMYIEDVRHYFENSFTYIHLAKHSFKPDVSNANNYNTTSGNSDFLVPTFHFVSPEYIPNWRFGLSFAVPAGLSISWDDKYPASTAKLFSLKVFELNPSVAYRVTDEISVGGGFRVVYATGKVETNPNGSIGGGIINLDAHRELDGDDINFGWNAAIAYKPTDELSLAATYRSKVDLNLEGNAKITSKSTPAIPAFNGSYDGHVDVSIPLPATLILALSYKIKDVTLLTAYERTYWSKLERFDFNYGGTTIPASAVFDHPVEKNWKDSNTYRFGVAWDVNTKFRLMGGFAYDESPSDPSLIGFELPDTSAYVYSFGFNYKFNEDIELAFGYLYQDRKDRHINKSDPANSFNNVVGEMKNGNSQLVNLGIKYRF</sequence>
<name>A0A0S4SHX0_CAMHY</name>
<evidence type="ECO:0000256" key="6">
    <source>
        <dbReference type="ARBA" id="ARBA00023136"/>
    </source>
</evidence>
<keyword evidence="6" id="KW-0472">Membrane</keyword>
<accession>A0A0S4SHX0</accession>
<comment type="subcellular location">
    <subcellularLocation>
        <location evidence="1">Cell outer membrane</location>
        <topology evidence="1">Multi-pass membrane protein</topology>
    </subcellularLocation>
</comment>
<evidence type="ECO:0000313" key="8">
    <source>
        <dbReference type="EMBL" id="CUU78113.1"/>
    </source>
</evidence>
<dbReference type="PANTHER" id="PTHR35093">
    <property type="entry name" value="OUTER MEMBRANE PROTEIN NMB0088-RELATED"/>
    <property type="match status" value="1"/>
</dbReference>
<gene>
    <name evidence="8" type="ORF">ERS686654_00926</name>
</gene>
<organism evidence="8 9">
    <name type="scientific">Campylobacter hyointestinalis subsp. hyointestinalis</name>
    <dbReference type="NCBI Taxonomy" id="91352"/>
    <lineage>
        <taxon>Bacteria</taxon>
        <taxon>Pseudomonadati</taxon>
        <taxon>Campylobacterota</taxon>
        <taxon>Epsilonproteobacteria</taxon>
        <taxon>Campylobacterales</taxon>
        <taxon>Campylobacteraceae</taxon>
        <taxon>Campylobacter</taxon>
    </lineage>
</organism>
<dbReference type="Proteomes" id="UP000052237">
    <property type="component" value="Unassembled WGS sequence"/>
</dbReference>
<reference evidence="8 9" key="1">
    <citation type="submission" date="2015-11" db="EMBL/GenBank/DDBJ databases">
        <authorList>
            <consortium name="Pathogen Informatics"/>
        </authorList>
    </citation>
    <scope>NUCLEOTIDE SEQUENCE [LARGE SCALE GENOMIC DNA]</scope>
    <source>
        <strain evidence="8 9">006A-0059</strain>
    </source>
</reference>
<comment type="similarity">
    <text evidence="2">Belongs to the OmpP1/FadL family.</text>
</comment>
<keyword evidence="7" id="KW-0998">Cell outer membrane</keyword>
<dbReference type="InterPro" id="IPR005017">
    <property type="entry name" value="OMPP1/FadL/TodX"/>
</dbReference>
<keyword evidence="4" id="KW-0812">Transmembrane</keyword>
<evidence type="ECO:0000256" key="1">
    <source>
        <dbReference type="ARBA" id="ARBA00004571"/>
    </source>
</evidence>
<comment type="caution">
    <text evidence="8">The sequence shown here is derived from an EMBL/GenBank/DDBJ whole genome shotgun (WGS) entry which is preliminary data.</text>
</comment>
<dbReference type="Gene3D" id="2.40.160.60">
    <property type="entry name" value="Outer membrane protein transport protein (OMPP1/FadL/TodX)"/>
    <property type="match status" value="1"/>
</dbReference>
<dbReference type="GO" id="GO:0009279">
    <property type="term" value="C:cell outer membrane"/>
    <property type="evidence" value="ECO:0007669"/>
    <property type="project" value="UniProtKB-SubCell"/>
</dbReference>
<dbReference type="PANTHER" id="PTHR35093:SF8">
    <property type="entry name" value="OUTER MEMBRANE PROTEIN NMB0088-RELATED"/>
    <property type="match status" value="1"/>
</dbReference>
<dbReference type="GO" id="GO:0015483">
    <property type="term" value="F:long-chain fatty acid transporting porin activity"/>
    <property type="evidence" value="ECO:0007669"/>
    <property type="project" value="TreeGrafter"/>
</dbReference>
<dbReference type="EMBL" id="FAVB01000002">
    <property type="protein sequence ID" value="CUU78113.1"/>
    <property type="molecule type" value="Genomic_DNA"/>
</dbReference>
<proteinExistence type="inferred from homology"/>
<keyword evidence="9" id="KW-1185">Reference proteome</keyword>
<dbReference type="Pfam" id="PF03349">
    <property type="entry name" value="Toluene_X"/>
    <property type="match status" value="1"/>
</dbReference>
<evidence type="ECO:0000256" key="3">
    <source>
        <dbReference type="ARBA" id="ARBA00022452"/>
    </source>
</evidence>
<dbReference type="SUPFAM" id="SSF56935">
    <property type="entry name" value="Porins"/>
    <property type="match status" value="1"/>
</dbReference>
<evidence type="ECO:0000256" key="5">
    <source>
        <dbReference type="ARBA" id="ARBA00022729"/>
    </source>
</evidence>
<dbReference type="AlphaFoldDB" id="A0A0S4SHX0"/>
<evidence type="ECO:0000256" key="4">
    <source>
        <dbReference type="ARBA" id="ARBA00022692"/>
    </source>
</evidence>
<keyword evidence="3" id="KW-1134">Transmembrane beta strand</keyword>
<evidence type="ECO:0000256" key="7">
    <source>
        <dbReference type="ARBA" id="ARBA00023237"/>
    </source>
</evidence>
<evidence type="ECO:0000256" key="2">
    <source>
        <dbReference type="ARBA" id="ARBA00008163"/>
    </source>
</evidence>
<dbReference type="RefSeq" id="WP_059426350.1">
    <property type="nucleotide sequence ID" value="NZ_FAVB01000002.1"/>
</dbReference>
<keyword evidence="5" id="KW-0732">Signal</keyword>